<evidence type="ECO:0000313" key="4">
    <source>
        <dbReference type="Proteomes" id="UP000091956"/>
    </source>
</evidence>
<reference evidence="3 4" key="1">
    <citation type="submission" date="2016-03" db="EMBL/GenBank/DDBJ databases">
        <title>Comparative genomics of Pseudogymnoascus destructans, the fungus causing white-nose syndrome of bats.</title>
        <authorList>
            <person name="Palmer J.M."/>
            <person name="Drees K.P."/>
            <person name="Foster J.T."/>
            <person name="Lindner D.L."/>
        </authorList>
    </citation>
    <scope>NUCLEOTIDE SEQUENCE [LARGE SCALE GENOMIC DNA]</scope>
    <source>
        <strain evidence="3 4">UAMH 10579</strain>
    </source>
</reference>
<dbReference type="STRING" id="342668.A0A1B8GCK9"/>
<evidence type="ECO:0000313" key="3">
    <source>
        <dbReference type="EMBL" id="OBT93550.2"/>
    </source>
</evidence>
<feature type="compositionally biased region" description="Basic and acidic residues" evidence="1">
    <location>
        <begin position="30"/>
        <end position="51"/>
    </location>
</feature>
<feature type="region of interest" description="Disordered" evidence="1">
    <location>
        <begin position="12"/>
        <end position="66"/>
    </location>
</feature>
<proteinExistence type="predicted"/>
<dbReference type="PANTHER" id="PTHR28208:SF1">
    <property type="entry name" value="FILAMENT ORGANIZATION PROTEIN APP1-LIKE, PUTATIVE (AFU_ORTHOLOGUE AFUA_1G06650)-RELATED"/>
    <property type="match status" value="1"/>
</dbReference>
<dbReference type="EMBL" id="KV460252">
    <property type="protein sequence ID" value="OBT93550.2"/>
    <property type="molecule type" value="Genomic_DNA"/>
</dbReference>
<dbReference type="GeneID" id="28841743"/>
<dbReference type="Proteomes" id="UP000091956">
    <property type="component" value="Unassembled WGS sequence"/>
</dbReference>
<evidence type="ECO:0000259" key="2">
    <source>
        <dbReference type="Pfam" id="PF09949"/>
    </source>
</evidence>
<protein>
    <recommendedName>
        <fullName evidence="2">Phosphatidate phosphatase APP1 catalytic domain-containing protein</fullName>
    </recommendedName>
</protein>
<keyword evidence="4" id="KW-1185">Reference proteome</keyword>
<organism evidence="3 4">
    <name type="scientific">Pseudogymnoascus verrucosus</name>
    <dbReference type="NCBI Taxonomy" id="342668"/>
    <lineage>
        <taxon>Eukaryota</taxon>
        <taxon>Fungi</taxon>
        <taxon>Dikarya</taxon>
        <taxon>Ascomycota</taxon>
        <taxon>Pezizomycotina</taxon>
        <taxon>Leotiomycetes</taxon>
        <taxon>Thelebolales</taxon>
        <taxon>Thelebolaceae</taxon>
        <taxon>Pseudogymnoascus</taxon>
    </lineage>
</organism>
<dbReference type="InterPro" id="IPR052935">
    <property type="entry name" value="Mg2+_PAP"/>
</dbReference>
<dbReference type="Pfam" id="PF09949">
    <property type="entry name" value="APP1_cat"/>
    <property type="match status" value="1"/>
</dbReference>
<reference evidence="4" key="2">
    <citation type="journal article" date="2018" name="Nat. Commun.">
        <title>Extreme sensitivity to ultraviolet light in the fungal pathogen causing white-nose syndrome of bats.</title>
        <authorList>
            <person name="Palmer J.M."/>
            <person name="Drees K.P."/>
            <person name="Foster J.T."/>
            <person name="Lindner D.L."/>
        </authorList>
    </citation>
    <scope>NUCLEOTIDE SEQUENCE [LARGE SCALE GENOMIC DNA]</scope>
    <source>
        <strain evidence="4">UAMH 10579</strain>
    </source>
</reference>
<dbReference type="GO" id="GO:0030479">
    <property type="term" value="C:actin cortical patch"/>
    <property type="evidence" value="ECO:0007669"/>
    <property type="project" value="TreeGrafter"/>
</dbReference>
<evidence type="ECO:0000256" key="1">
    <source>
        <dbReference type="SAM" id="MobiDB-lite"/>
    </source>
</evidence>
<gene>
    <name evidence="3" type="ORF">VE01_08357</name>
</gene>
<dbReference type="GO" id="GO:0008195">
    <property type="term" value="F:phosphatidate phosphatase activity"/>
    <property type="evidence" value="ECO:0007669"/>
    <property type="project" value="InterPro"/>
</dbReference>
<dbReference type="InterPro" id="IPR019236">
    <property type="entry name" value="APP1_cat"/>
</dbReference>
<dbReference type="AlphaFoldDB" id="A0A1B8GCK9"/>
<sequence>MSRFIRKAATALESKLESKLDPKPTPSAPARHESDLEHRTRKARNFEETEAKLPNVRNSPAPDDRPSITTNILSFLGAWNPRPHPITSNDTVWLFDNTAYRNPTTNNWEAEVIAAVFDKETGVKVSLVVADIAEKLGLGHGDEAEERIKDRLMPFMQSVLPGRVVDVDFGRRTQLKFGPGGRNGISSDIRQLPRHKDGDVVTSVAMVPKGTNGILEMKTVYAEPDGWSVISDVDDTIKVTQTGDPIGILRSTFAADAAPVPGMPLLYSYIQTVLTKSAPWFYLSASPYNLYAFLHEFIQEFYPQGTLILRDASWRNLAGLLTSLTQATQEYKVDRMEKIHSWLPRRKMICIGDSTQSDPEAYGEIYRKYPGWVKLILIRRVENIAEVGLEEKNDASRFEKAFKDVPKSVWHVYKDPEECHKYIDNGLKAEAEAEAKATQA</sequence>
<accession>A0A1B8GCK9</accession>
<name>A0A1B8GCK9_9PEZI</name>
<dbReference type="PANTHER" id="PTHR28208">
    <property type="entry name" value="PHOSPHATIDATE PHOSPHATASE APP1"/>
    <property type="match status" value="1"/>
</dbReference>
<dbReference type="RefSeq" id="XP_059319429.1">
    <property type="nucleotide sequence ID" value="XM_059463953.1"/>
</dbReference>
<feature type="domain" description="Phosphatidate phosphatase APP1 catalytic" evidence="2">
    <location>
        <begin position="227"/>
        <end position="380"/>
    </location>
</feature>